<proteinExistence type="predicted"/>
<dbReference type="Proteomes" id="UP001066276">
    <property type="component" value="Chromosome 9"/>
</dbReference>
<dbReference type="AlphaFoldDB" id="A0AAV7N447"/>
<accession>A0AAV7N447</accession>
<dbReference type="EMBL" id="JANPWB010000013">
    <property type="protein sequence ID" value="KAJ1109459.1"/>
    <property type="molecule type" value="Genomic_DNA"/>
</dbReference>
<protein>
    <submittedName>
        <fullName evidence="1">Uncharacterized protein</fullName>
    </submittedName>
</protein>
<organism evidence="1 2">
    <name type="scientific">Pleurodeles waltl</name>
    <name type="common">Iberian ribbed newt</name>
    <dbReference type="NCBI Taxonomy" id="8319"/>
    <lineage>
        <taxon>Eukaryota</taxon>
        <taxon>Metazoa</taxon>
        <taxon>Chordata</taxon>
        <taxon>Craniata</taxon>
        <taxon>Vertebrata</taxon>
        <taxon>Euteleostomi</taxon>
        <taxon>Amphibia</taxon>
        <taxon>Batrachia</taxon>
        <taxon>Caudata</taxon>
        <taxon>Salamandroidea</taxon>
        <taxon>Salamandridae</taxon>
        <taxon>Pleurodelinae</taxon>
        <taxon>Pleurodeles</taxon>
    </lineage>
</organism>
<sequence length="107" mass="12367">MESSQRQHFLRFQSVRVSQLLTDTGLGWLLCSRGSTTLKKLEQSHAARLRVLIYLELSLELLCDHLPSTSSWYREWGDYCCGRSTGGFSLGSYPRQNQRTRHGKEKM</sequence>
<keyword evidence="2" id="KW-1185">Reference proteome</keyword>
<evidence type="ECO:0000313" key="2">
    <source>
        <dbReference type="Proteomes" id="UP001066276"/>
    </source>
</evidence>
<gene>
    <name evidence="1" type="ORF">NDU88_006819</name>
</gene>
<reference evidence="1" key="1">
    <citation type="journal article" date="2022" name="bioRxiv">
        <title>Sequencing and chromosome-scale assembly of the giantPleurodeles waltlgenome.</title>
        <authorList>
            <person name="Brown T."/>
            <person name="Elewa A."/>
            <person name="Iarovenko S."/>
            <person name="Subramanian E."/>
            <person name="Araus A.J."/>
            <person name="Petzold A."/>
            <person name="Susuki M."/>
            <person name="Suzuki K.-i.T."/>
            <person name="Hayashi T."/>
            <person name="Toyoda A."/>
            <person name="Oliveira C."/>
            <person name="Osipova E."/>
            <person name="Leigh N.D."/>
            <person name="Simon A."/>
            <person name="Yun M.H."/>
        </authorList>
    </citation>
    <scope>NUCLEOTIDE SEQUENCE</scope>
    <source>
        <strain evidence="1">20211129_DDA</strain>
        <tissue evidence="1">Liver</tissue>
    </source>
</reference>
<name>A0AAV7N447_PLEWA</name>
<comment type="caution">
    <text evidence="1">The sequence shown here is derived from an EMBL/GenBank/DDBJ whole genome shotgun (WGS) entry which is preliminary data.</text>
</comment>
<evidence type="ECO:0000313" key="1">
    <source>
        <dbReference type="EMBL" id="KAJ1109459.1"/>
    </source>
</evidence>